<feature type="compositionally biased region" description="Basic residues" evidence="2">
    <location>
        <begin position="252"/>
        <end position="261"/>
    </location>
</feature>
<keyword evidence="5" id="KW-1185">Reference proteome</keyword>
<evidence type="ECO:0000259" key="3">
    <source>
        <dbReference type="Pfam" id="PF24656"/>
    </source>
</evidence>
<name>A0AAW0EL30_9TRYP</name>
<reference evidence="4 5" key="1">
    <citation type="journal article" date="2021" name="MBio">
        <title>A New Model Trypanosomatid, Novymonas esmeraldas: Genomic Perception of Its 'Candidatus Pandoraea novymonadis' Endosymbiont.</title>
        <authorList>
            <person name="Zakharova A."/>
            <person name="Saura A."/>
            <person name="Butenko A."/>
            <person name="Podesvova L."/>
            <person name="Warmusova S."/>
            <person name="Kostygov A.Y."/>
            <person name="Nenarokova A."/>
            <person name="Lukes J."/>
            <person name="Opperdoes F.R."/>
            <person name="Yurchenko V."/>
        </authorList>
    </citation>
    <scope>NUCLEOTIDE SEQUENCE [LARGE SCALE GENOMIC DNA]</scope>
    <source>
        <strain evidence="4 5">E262AT.01</strain>
    </source>
</reference>
<organism evidence="4 5">
    <name type="scientific">Novymonas esmeraldas</name>
    <dbReference type="NCBI Taxonomy" id="1808958"/>
    <lineage>
        <taxon>Eukaryota</taxon>
        <taxon>Discoba</taxon>
        <taxon>Euglenozoa</taxon>
        <taxon>Kinetoplastea</taxon>
        <taxon>Metakinetoplastina</taxon>
        <taxon>Trypanosomatida</taxon>
        <taxon>Trypanosomatidae</taxon>
        <taxon>Novymonas</taxon>
    </lineage>
</organism>
<evidence type="ECO:0000256" key="1">
    <source>
        <dbReference type="SAM" id="Coils"/>
    </source>
</evidence>
<dbReference type="PANTHER" id="PTHR20837:SF0">
    <property type="entry name" value="COILED-COIL AND C2 DOMAIN-CONTAINING PROTEIN 2A"/>
    <property type="match status" value="1"/>
</dbReference>
<feature type="compositionally biased region" description="Low complexity" evidence="2">
    <location>
        <begin position="290"/>
        <end position="302"/>
    </location>
</feature>
<gene>
    <name evidence="4" type="ORF">NESM_000402000</name>
</gene>
<evidence type="ECO:0000313" key="5">
    <source>
        <dbReference type="Proteomes" id="UP001430356"/>
    </source>
</evidence>
<feature type="coiled-coil region" evidence="1">
    <location>
        <begin position="834"/>
        <end position="874"/>
    </location>
</feature>
<feature type="compositionally biased region" description="Low complexity" evidence="2">
    <location>
        <begin position="267"/>
        <end position="277"/>
    </location>
</feature>
<evidence type="ECO:0000256" key="2">
    <source>
        <dbReference type="SAM" id="MobiDB-lite"/>
    </source>
</evidence>
<feature type="region of interest" description="Disordered" evidence="2">
    <location>
        <begin position="161"/>
        <end position="309"/>
    </location>
</feature>
<dbReference type="GO" id="GO:0035869">
    <property type="term" value="C:ciliary transition zone"/>
    <property type="evidence" value="ECO:0007669"/>
    <property type="project" value="TreeGrafter"/>
</dbReference>
<feature type="compositionally biased region" description="Basic and acidic residues" evidence="2">
    <location>
        <begin position="1321"/>
        <end position="1339"/>
    </location>
</feature>
<dbReference type="InterPro" id="IPR056290">
    <property type="entry name" value="CEPT76/DRC7_peptidase-like_dom"/>
</dbReference>
<feature type="domain" description="CEP76/DRC7 peptidase-like" evidence="3">
    <location>
        <begin position="1977"/>
        <end position="2096"/>
    </location>
</feature>
<proteinExistence type="predicted"/>
<feature type="compositionally biased region" description="Polar residues" evidence="2">
    <location>
        <begin position="29"/>
        <end position="42"/>
    </location>
</feature>
<accession>A0AAW0EL30</accession>
<feature type="compositionally biased region" description="Gly residues" evidence="2">
    <location>
        <begin position="229"/>
        <end position="241"/>
    </location>
</feature>
<dbReference type="GO" id="GO:1904491">
    <property type="term" value="P:protein localization to ciliary transition zone"/>
    <property type="evidence" value="ECO:0007669"/>
    <property type="project" value="TreeGrafter"/>
</dbReference>
<dbReference type="GO" id="GO:1905515">
    <property type="term" value="P:non-motile cilium assembly"/>
    <property type="evidence" value="ECO:0007669"/>
    <property type="project" value="TreeGrafter"/>
</dbReference>
<feature type="region of interest" description="Disordered" evidence="2">
    <location>
        <begin position="445"/>
        <end position="464"/>
    </location>
</feature>
<dbReference type="Proteomes" id="UP001430356">
    <property type="component" value="Unassembled WGS sequence"/>
</dbReference>
<sequence length="2283" mass="244241">MAAALSTATAAVSYDTDVILSTAPPLRAHSSTLRHQPPQQASEARAGASSTNAATAAAAAAAAVGPVSAVAGDVDPLLATLLLAEERLAIHRPVQTATTHIDVSDYHAGAVTTLSHTLLAPPPPLRRDVVDASAVAAQASAAATPAPLTSMELHAVDGAGADAEAAAGRRRSRRRRTAPRPQSRREQAHAARMAVALHPATPAAPLPREPPTTASAAPPPPVRGDDNSRGGGGDGGGGAAADGGAAVAPPHSRQRRRRRSEHRAAADAETTPAPAATVNDSRDDEGDGGDAATAAEAAAPPYDYDPDGDDAEQLIAERTRLLQASDTAADLIHTTTGGGPVRAAAFFQCGPAPAWVHLFSDVLLCDCHRLDAQVAAMLKSSSSSGGDVVQLPVDAVVLRLRSDIARVRRARDALQRSSSSSSSSGLVFSLLSLLRASHAEVYGPAKAPHAHDDDGARDGEVVVGDNGGAMEEAAAATAATAAAAAAAAAAAGASPPPPPSASPLSRALEAKDVQRPLLAQVVPLWRRRGAAVQSLTELLELLEGRLRAFGQQIDDPTQGVLLDLVGAPASTGVDGVVPSTYPPALERALRTVITNTLLSDVFATARSALPHRGLRLSEALRRGQTPRIHAEYVTAAGTRPVYDRTVLLNAAQRRGHVGSDGGSSSGVDMRKSYAVHIDYIRLQPSLEHVGGPGAVASGDTGAAVVALASPHARRRLSSATSLSQDPLSSLLLGSQSNILIPADMGGGDGSRCSPTDAAATAAAADAALREQQRQSHHGRLHSTASALLLALSAATAQHSLVAFTPEDYLTSLLLQYYEQYRLLQLNLLPTIKSRAFYSEQVRQLQRQSQRQRETEQLQQRLEALEEASAAVERSCLRVMIVLWNSVVILRRQQQQQQQSSAAAAAASHSAATGVDDVPIIVDGRGGRARHSSPPPQQQQQQTRNHGRSLASVAAAARDERAHPAVYAGDAAVEEEEDVTSVPAAAVVHRVDGSILYDAAVDLPPLLPVPEQQQHQQHLHGGGGERAPLASPQPSSLLSPPSLELPHEQQQQQQQQQQRCNQFRFFLRRYGTAEETPYVVGDDLLRYAAAVEGADALAPPTTATTTAAAAAATHDDSLLYVQVVVFARAQRAMAPQYIGCTTPQPMTAAKVIFINETFEVRALREPAELLLHVIPVTAGPAKHTVVATVRLQPTLTRTYGLVPLEPPTAFVFRGRLFTTHYHHHHHQHQQRGGAAATATTSLHGVLAVSTTWTSSHGLTAAQMEDLFLARSGAAAADPLDPQYRPLLRLLRSHYVEQDEARAAAAGAAVSAGGGGGGAVDASRGDGRGGRRSARRSERGHRASVVAVDDTASLQQHHHQRRAASASAAAGTSQRHLRTRRTSSIGSVDRLSRGTSSHALQALRRSSISASAAVGGGSGGGGVLQPLRTASSAQLLAPLLPSLALQRQSSEAAELDGAHHRTSQPAAGSHDVYVAEDVEHRLPSARLRHLHRRWLIQLHRCTAADEVESRLLSHPMPLDDADAYRLHKSVRRSVELEEAERVRDYGAAAGAIFDAQHYYTTPSAISGLALSPLPRETKLKLWQERQRRLLLTLRARRRLTDAERLETIVRVPKLVMKLVFNFAPRSQLNPHRKERPKTEDIDRAVLARRRDSRIVLHIMKAQHLPRRADGTPLEAFAQASFVSEVAFTRTEVGSDPAWFQSLELSFQPLDFEEDTLSMIDDDVIISIYDKVEVRMGASNGSANNNSTTAAVAHETHYRTERRFIGTLRIPFASLHQASEARLEGVFPLRMPRWLLGYDTQGGDNNNNINNSGGGGGGAPAVNPLGVAVGEAAAAAAAAATPSPEMDVDEYTEPSVQLYMSLWPPLQREPPPGLSRSELEQRVSELNVSPQLRYLHQLALRWQKASLRRMKAIGAMNAQASTRQVEPFVTCTTGDLVFVCRYLLPRGGAPPPSVRTVYEAIRYVSLLPFVADTLAWGERDVWCTNAELLAMRSGDYEELALLLLHFLRHLAPDRATYAVVGSGTLYTQTIMVLHAFEDGEWMLIDPRSGWTVSAGKPYGTILHDVYMVVSHDQLWANVQLSGLPHRMTWDLTNTAHWLPCFDGVKDARVAACTPHLFPIQRTTLSFLPPDAVRCREIELELRACVKKSLLVWRNGSPPAYHRGVEAILRELLDAAEVERCTYGSARRRSLSECAAARLSEYFGEDVAGAAVGDASGVGRLRVHGSPVMGSYNPSDPEFKELLQQVFERAVHEVGTSEASFAVGTYVKSYTGDVYAMWVFLVVICRG</sequence>
<feature type="compositionally biased region" description="Basic residues" evidence="2">
    <location>
        <begin position="168"/>
        <end position="178"/>
    </location>
</feature>
<dbReference type="Pfam" id="PF24656">
    <property type="entry name" value="CEPT76_peptidase"/>
    <property type="match status" value="1"/>
</dbReference>
<comment type="caution">
    <text evidence="4">The sequence shown here is derived from an EMBL/GenBank/DDBJ whole genome shotgun (WGS) entry which is preliminary data.</text>
</comment>
<keyword evidence="1" id="KW-0175">Coiled coil</keyword>
<feature type="region of interest" description="Disordered" evidence="2">
    <location>
        <begin position="915"/>
        <end position="961"/>
    </location>
</feature>
<feature type="region of interest" description="Disordered" evidence="2">
    <location>
        <begin position="1010"/>
        <end position="1056"/>
    </location>
</feature>
<dbReference type="EMBL" id="JAECZO010000043">
    <property type="protein sequence ID" value="KAK7194815.1"/>
    <property type="molecule type" value="Genomic_DNA"/>
</dbReference>
<dbReference type="InterPro" id="IPR052434">
    <property type="entry name" value="Tectonic-like_complex_comp"/>
</dbReference>
<feature type="compositionally biased region" description="Basic and acidic residues" evidence="2">
    <location>
        <begin position="449"/>
        <end position="460"/>
    </location>
</feature>
<evidence type="ECO:0000313" key="4">
    <source>
        <dbReference type="EMBL" id="KAK7194815.1"/>
    </source>
</evidence>
<dbReference type="PANTHER" id="PTHR20837">
    <property type="entry name" value="CENTROSOMAL PROTEIN-RELATED"/>
    <property type="match status" value="1"/>
</dbReference>
<feature type="compositionally biased region" description="Low complexity" evidence="2">
    <location>
        <begin position="1027"/>
        <end position="1056"/>
    </location>
</feature>
<feature type="compositionally biased region" description="Low complexity" evidence="2">
    <location>
        <begin position="242"/>
        <end position="251"/>
    </location>
</feature>
<feature type="region of interest" description="Disordered" evidence="2">
    <location>
        <begin position="1307"/>
        <end position="1396"/>
    </location>
</feature>
<feature type="region of interest" description="Disordered" evidence="2">
    <location>
        <begin position="28"/>
        <end position="49"/>
    </location>
</feature>
<dbReference type="FunFam" id="2.60.40.150:FF:000590">
    <property type="entry name" value="MecKel-Gruber Syndrome (MKS) homolog"/>
    <property type="match status" value="1"/>
</dbReference>
<feature type="region of interest" description="Disordered" evidence="2">
    <location>
        <begin position="1448"/>
        <end position="1467"/>
    </location>
</feature>
<protein>
    <submittedName>
        <fullName evidence="4">Meckel syndrome type 6 protein</fullName>
    </submittedName>
</protein>
<dbReference type="Gene3D" id="3.10.620.30">
    <property type="match status" value="1"/>
</dbReference>